<feature type="repeat" description="PPR" evidence="3">
    <location>
        <begin position="531"/>
        <end position="565"/>
    </location>
</feature>
<feature type="region of interest" description="Disordered" evidence="4">
    <location>
        <begin position="80"/>
        <end position="125"/>
    </location>
</feature>
<feature type="compositionally biased region" description="Basic and acidic residues" evidence="4">
    <location>
        <begin position="80"/>
        <end position="89"/>
    </location>
</feature>
<evidence type="ECO:0000313" key="6">
    <source>
        <dbReference type="EMBL" id="RAL51901.1"/>
    </source>
</evidence>
<dbReference type="NCBIfam" id="TIGR00756">
    <property type="entry name" value="PPR"/>
    <property type="match status" value="2"/>
</dbReference>
<evidence type="ECO:0000256" key="1">
    <source>
        <dbReference type="ARBA" id="ARBA00007626"/>
    </source>
</evidence>
<dbReference type="Pfam" id="PF01535">
    <property type="entry name" value="PPR"/>
    <property type="match status" value="3"/>
</dbReference>
<evidence type="ECO:0000256" key="4">
    <source>
        <dbReference type="SAM" id="MobiDB-lite"/>
    </source>
</evidence>
<dbReference type="Proteomes" id="UP000249390">
    <property type="component" value="Unassembled WGS sequence"/>
</dbReference>
<protein>
    <recommendedName>
        <fullName evidence="5">PROP1-like PPR domain-containing protein</fullName>
    </recommendedName>
</protein>
<keyword evidence="2" id="KW-0677">Repeat</keyword>
<dbReference type="PANTHER" id="PTHR45717">
    <property type="entry name" value="OS12G0527900 PROTEIN"/>
    <property type="match status" value="1"/>
</dbReference>
<dbReference type="GO" id="GO:0005739">
    <property type="term" value="C:mitochondrion"/>
    <property type="evidence" value="ECO:0007669"/>
    <property type="project" value="TreeGrafter"/>
</dbReference>
<sequence>MWALRRASATLRKQRLSIESTQIRFGIPCVSNSLPEDCDVGVHTPAEFESHKFLSLKSFHKKAGSSPAALWGTCRFSSHAETKNSGRDGDETEDGFSDLDSLASENDIADKNEESDSESDLSDEAVDDLEHGIEDSQDLVDTKTPFAKKRFGSTLFKEFLDDPASTVDSIVTKWKNKGNDLTRSELTEVMTGFRRRRMFGKALKLSEWMESCEEIEFTDRDFASRVDLIAKMRDLHRAEAFLQKIPKEFRGELAYRAFLANCVYAVNVKKAEETFNKMKELGFPISCFAFNQLLLLYKRTDKKKIADVLLLMEKHGVKPSRFTYKVLIDVKGQANDIDGMEKIIETMKSEGMNPPISVKASIAKYYIAGGHNEKAEAVLKDMEGGDAMETRFARPYFLSLYASLGKADEVSRIWQDCKSKPRVDEALSAIRAWGSLKKFDEAEEAFEALIDKFKNSKSLTSKAYNVLLSVYADNKMLEKGKELVKRMGQSHCNAGPLIWDTLVQLYCNAGELEGADSILKNAGSKGKPKPLYRTYSTVMEEYSKKGDVHNCEKIFYRMRQVGYTSRFRQFETLIKAYVNAKAPAYGMAERMKADNIFPNKALAGLINQVDAFRQTSWSEILD</sequence>
<accession>A0A328E624</accession>
<comment type="similarity">
    <text evidence="1">Belongs to the PPR family. P subfamily.</text>
</comment>
<evidence type="ECO:0000259" key="5">
    <source>
        <dbReference type="Pfam" id="PF17177"/>
    </source>
</evidence>
<dbReference type="EMBL" id="NQVE01000046">
    <property type="protein sequence ID" value="RAL51901.1"/>
    <property type="molecule type" value="Genomic_DNA"/>
</dbReference>
<evidence type="ECO:0000313" key="7">
    <source>
        <dbReference type="Proteomes" id="UP000249390"/>
    </source>
</evidence>
<gene>
    <name evidence="6" type="ORF">DM860_010619</name>
</gene>
<dbReference type="InterPro" id="IPR033443">
    <property type="entry name" value="PROP1-like_PPR_dom"/>
</dbReference>
<feature type="compositionally biased region" description="Acidic residues" evidence="4">
    <location>
        <begin position="115"/>
        <end position="125"/>
    </location>
</feature>
<feature type="repeat" description="PPR" evidence="3">
    <location>
        <begin position="460"/>
        <end position="494"/>
    </location>
</feature>
<dbReference type="GO" id="GO:0003729">
    <property type="term" value="F:mRNA binding"/>
    <property type="evidence" value="ECO:0007669"/>
    <property type="project" value="UniProtKB-ARBA"/>
</dbReference>
<organism evidence="6 7">
    <name type="scientific">Cuscuta australis</name>
    <dbReference type="NCBI Taxonomy" id="267555"/>
    <lineage>
        <taxon>Eukaryota</taxon>
        <taxon>Viridiplantae</taxon>
        <taxon>Streptophyta</taxon>
        <taxon>Embryophyta</taxon>
        <taxon>Tracheophyta</taxon>
        <taxon>Spermatophyta</taxon>
        <taxon>Magnoliopsida</taxon>
        <taxon>eudicotyledons</taxon>
        <taxon>Gunneridae</taxon>
        <taxon>Pentapetalae</taxon>
        <taxon>asterids</taxon>
        <taxon>lamiids</taxon>
        <taxon>Solanales</taxon>
        <taxon>Convolvulaceae</taxon>
        <taxon>Cuscuteae</taxon>
        <taxon>Cuscuta</taxon>
        <taxon>Cuscuta subgen. Grammica</taxon>
        <taxon>Cuscuta sect. Cleistogrammica</taxon>
    </lineage>
</organism>
<proteinExistence type="inferred from homology"/>
<reference evidence="6 7" key="1">
    <citation type="submission" date="2018-06" db="EMBL/GenBank/DDBJ databases">
        <title>The Genome of Cuscuta australis (Dodder) Provides Insight into the Evolution of Plant Parasitism.</title>
        <authorList>
            <person name="Liu H."/>
        </authorList>
    </citation>
    <scope>NUCLEOTIDE SEQUENCE [LARGE SCALE GENOMIC DNA]</scope>
    <source>
        <strain evidence="7">cv. Yunnan</strain>
        <tissue evidence="6">Vines</tissue>
    </source>
</reference>
<dbReference type="InterPro" id="IPR002885">
    <property type="entry name" value="PPR_rpt"/>
</dbReference>
<dbReference type="InterPro" id="IPR011990">
    <property type="entry name" value="TPR-like_helical_dom_sf"/>
</dbReference>
<name>A0A328E624_9ASTE</name>
<dbReference type="PROSITE" id="PS51375">
    <property type="entry name" value="PPR"/>
    <property type="match status" value="3"/>
</dbReference>
<evidence type="ECO:0000256" key="2">
    <source>
        <dbReference type="ARBA" id="ARBA00022737"/>
    </source>
</evidence>
<dbReference type="Gene3D" id="1.25.40.10">
    <property type="entry name" value="Tetratricopeptide repeat domain"/>
    <property type="match status" value="2"/>
</dbReference>
<dbReference type="AlphaFoldDB" id="A0A328E624"/>
<feature type="repeat" description="PPR" evidence="3">
    <location>
        <begin position="320"/>
        <end position="354"/>
    </location>
</feature>
<dbReference type="PANTHER" id="PTHR45717:SF15">
    <property type="entry name" value="AGL218WP"/>
    <property type="match status" value="1"/>
</dbReference>
<evidence type="ECO:0000256" key="3">
    <source>
        <dbReference type="PROSITE-ProRule" id="PRU00708"/>
    </source>
</evidence>
<feature type="domain" description="PROP1-like PPR" evidence="5">
    <location>
        <begin position="251"/>
        <end position="419"/>
    </location>
</feature>
<comment type="caution">
    <text evidence="6">The sequence shown here is derived from an EMBL/GenBank/DDBJ whole genome shotgun (WGS) entry which is preliminary data.</text>
</comment>
<keyword evidence="7" id="KW-1185">Reference proteome</keyword>
<dbReference type="Pfam" id="PF17177">
    <property type="entry name" value="PPR_long"/>
    <property type="match status" value="1"/>
</dbReference>